<dbReference type="PROSITE" id="PS00761">
    <property type="entry name" value="SPASE_I_3"/>
    <property type="match status" value="1"/>
</dbReference>
<dbReference type="CDD" id="cd06530">
    <property type="entry name" value="S26_SPase_I"/>
    <property type="match status" value="1"/>
</dbReference>
<comment type="similarity">
    <text evidence="2 6">Belongs to the peptidase S26 family.</text>
</comment>
<accession>A0A2H0UQ81</accession>
<dbReference type="InterPro" id="IPR019757">
    <property type="entry name" value="Pept_S26A_signal_pept_1_Lys-AS"/>
</dbReference>
<organism evidence="8 9">
    <name type="scientific">Candidatus Harrisonbacteria bacterium CG10_big_fil_rev_8_21_14_0_10_44_23</name>
    <dbReference type="NCBI Taxonomy" id="1974585"/>
    <lineage>
        <taxon>Bacteria</taxon>
        <taxon>Candidatus Harrisoniibacteriota</taxon>
    </lineage>
</organism>
<dbReference type="EMBL" id="PFBB01000017">
    <property type="protein sequence ID" value="PIR88541.1"/>
    <property type="molecule type" value="Genomic_DNA"/>
</dbReference>
<evidence type="ECO:0000259" key="7">
    <source>
        <dbReference type="Pfam" id="PF10502"/>
    </source>
</evidence>
<dbReference type="InterPro" id="IPR019758">
    <property type="entry name" value="Pept_S26A_signal_pept_1_CS"/>
</dbReference>
<dbReference type="GO" id="GO:0006465">
    <property type="term" value="P:signal peptide processing"/>
    <property type="evidence" value="ECO:0007669"/>
    <property type="project" value="InterPro"/>
</dbReference>
<reference evidence="9" key="1">
    <citation type="submission" date="2017-09" db="EMBL/GenBank/DDBJ databases">
        <title>Depth-based differentiation of microbial function through sediment-hosted aquifers and enrichment of novel symbionts in the deep terrestrial subsurface.</title>
        <authorList>
            <person name="Probst A.J."/>
            <person name="Ladd B."/>
            <person name="Jarett J.K."/>
            <person name="Geller-Mcgrath D.E."/>
            <person name="Sieber C.M.K."/>
            <person name="Emerson J.B."/>
            <person name="Anantharaman K."/>
            <person name="Thomas B.C."/>
            <person name="Malmstrom R."/>
            <person name="Stieglmeier M."/>
            <person name="Klingl A."/>
            <person name="Woyke T."/>
            <person name="Ryan C.M."/>
            <person name="Banfield J.F."/>
        </authorList>
    </citation>
    <scope>NUCLEOTIDE SEQUENCE [LARGE SCALE GENOMIC DNA]</scope>
</reference>
<feature type="active site" evidence="5">
    <location>
        <position position="82"/>
    </location>
</feature>
<dbReference type="SUPFAM" id="SSF51306">
    <property type="entry name" value="LexA/Signal peptidase"/>
    <property type="match status" value="1"/>
</dbReference>
<protein>
    <recommendedName>
        <fullName evidence="3 6">Signal peptidase I</fullName>
        <ecNumber evidence="3 6">3.4.21.89</ecNumber>
    </recommendedName>
</protein>
<dbReference type="GO" id="GO:0009003">
    <property type="term" value="F:signal peptidase activity"/>
    <property type="evidence" value="ECO:0007669"/>
    <property type="project" value="UniProtKB-EC"/>
</dbReference>
<evidence type="ECO:0000256" key="4">
    <source>
        <dbReference type="ARBA" id="ARBA00022801"/>
    </source>
</evidence>
<dbReference type="InterPro" id="IPR036286">
    <property type="entry name" value="LexA/Signal_pep-like_sf"/>
</dbReference>
<keyword evidence="6" id="KW-0812">Transmembrane</keyword>
<keyword evidence="4 6" id="KW-0378">Hydrolase</keyword>
<dbReference type="EC" id="3.4.21.89" evidence="3 6"/>
<feature type="transmembrane region" description="Helical" evidence="6">
    <location>
        <begin position="6"/>
        <end position="25"/>
    </location>
</feature>
<evidence type="ECO:0000256" key="1">
    <source>
        <dbReference type="ARBA" id="ARBA00000677"/>
    </source>
</evidence>
<gene>
    <name evidence="8" type="primary">lepB</name>
    <name evidence="8" type="ORF">COU09_01680</name>
</gene>
<dbReference type="NCBIfam" id="TIGR02227">
    <property type="entry name" value="sigpep_I_bact"/>
    <property type="match status" value="1"/>
</dbReference>
<dbReference type="PRINTS" id="PR00727">
    <property type="entry name" value="LEADERPTASE"/>
</dbReference>
<dbReference type="PROSITE" id="PS00760">
    <property type="entry name" value="SPASE_I_2"/>
    <property type="match status" value="1"/>
</dbReference>
<feature type="domain" description="Peptidase S26" evidence="7">
    <location>
        <begin position="9"/>
        <end position="168"/>
    </location>
</feature>
<evidence type="ECO:0000256" key="5">
    <source>
        <dbReference type="PIRSR" id="PIRSR600223-1"/>
    </source>
</evidence>
<dbReference type="GO" id="GO:0004252">
    <property type="term" value="F:serine-type endopeptidase activity"/>
    <property type="evidence" value="ECO:0007669"/>
    <property type="project" value="InterPro"/>
</dbReference>
<dbReference type="GO" id="GO:0016020">
    <property type="term" value="C:membrane"/>
    <property type="evidence" value="ECO:0007669"/>
    <property type="project" value="UniProtKB-SubCell"/>
</dbReference>
<dbReference type="AlphaFoldDB" id="A0A2H0UQ81"/>
<evidence type="ECO:0000256" key="6">
    <source>
        <dbReference type="RuleBase" id="RU362042"/>
    </source>
</evidence>
<dbReference type="PANTHER" id="PTHR43390">
    <property type="entry name" value="SIGNAL PEPTIDASE I"/>
    <property type="match status" value="1"/>
</dbReference>
<dbReference type="Gene3D" id="2.10.109.10">
    <property type="entry name" value="Umud Fragment, subunit A"/>
    <property type="match status" value="1"/>
</dbReference>
<dbReference type="InterPro" id="IPR000223">
    <property type="entry name" value="Pept_S26A_signal_pept_1"/>
</dbReference>
<keyword evidence="6" id="KW-0645">Protease</keyword>
<dbReference type="Pfam" id="PF10502">
    <property type="entry name" value="Peptidase_S26"/>
    <property type="match status" value="1"/>
</dbReference>
<dbReference type="PANTHER" id="PTHR43390:SF1">
    <property type="entry name" value="CHLOROPLAST PROCESSING PEPTIDASE"/>
    <property type="match status" value="1"/>
</dbReference>
<evidence type="ECO:0000313" key="8">
    <source>
        <dbReference type="EMBL" id="PIR88541.1"/>
    </source>
</evidence>
<name>A0A2H0UQ81_9BACT</name>
<dbReference type="InterPro" id="IPR019533">
    <property type="entry name" value="Peptidase_S26"/>
</dbReference>
<comment type="caution">
    <text evidence="8">The sequence shown here is derived from an EMBL/GenBank/DDBJ whole genome shotgun (WGS) entry which is preliminary data.</text>
</comment>
<keyword evidence="6" id="KW-1133">Transmembrane helix</keyword>
<evidence type="ECO:0000256" key="3">
    <source>
        <dbReference type="ARBA" id="ARBA00013208"/>
    </source>
</evidence>
<dbReference type="Proteomes" id="UP000229615">
    <property type="component" value="Unassembled WGS sequence"/>
</dbReference>
<sequence>MRDFIAGIWEILEVVLIALLTVFFIRSFIMQPFLVSGASMEPNFEDGNYLLIDEATYYFREPARGEVIVFHYPADKSSFFIKRVIGLPGERVVIESGSVKIAPKNAPEDLRIIDELYLDQNLLTSGHADIILQDNEYFVLGDNRSNSFDSRNWGTLSEDNIVGLVRLKLFPFSEFGTIAIPSY</sequence>
<evidence type="ECO:0000313" key="9">
    <source>
        <dbReference type="Proteomes" id="UP000229615"/>
    </source>
</evidence>
<proteinExistence type="inferred from homology"/>
<comment type="catalytic activity">
    <reaction evidence="1 6">
        <text>Cleavage of hydrophobic, N-terminal signal or leader sequences from secreted and periplasmic proteins.</text>
        <dbReference type="EC" id="3.4.21.89"/>
    </reaction>
</comment>
<comment type="subcellular location">
    <subcellularLocation>
        <location evidence="6">Membrane</location>
        <topology evidence="6">Single-pass type II membrane protein</topology>
    </subcellularLocation>
</comment>
<evidence type="ECO:0000256" key="2">
    <source>
        <dbReference type="ARBA" id="ARBA00009370"/>
    </source>
</evidence>
<keyword evidence="6" id="KW-0472">Membrane</keyword>
<feature type="active site" evidence="5">
    <location>
        <position position="39"/>
    </location>
</feature>